<reference evidence="14 15" key="1">
    <citation type="journal article" date="2017" name="Mol. Ecol.">
        <title>Comparative and population genomic landscape of Phellinus noxius: A hypervariable fungus causing root rot in trees.</title>
        <authorList>
            <person name="Chung C.L."/>
            <person name="Lee T.J."/>
            <person name="Akiba M."/>
            <person name="Lee H.H."/>
            <person name="Kuo T.H."/>
            <person name="Liu D."/>
            <person name="Ke H.M."/>
            <person name="Yokoi T."/>
            <person name="Roa M.B."/>
            <person name="Lu M.J."/>
            <person name="Chang Y.Y."/>
            <person name="Ann P.J."/>
            <person name="Tsai J.N."/>
            <person name="Chen C.Y."/>
            <person name="Tzean S.S."/>
            <person name="Ota Y."/>
            <person name="Hattori T."/>
            <person name="Sahashi N."/>
            <person name="Liou R.F."/>
            <person name="Kikuchi T."/>
            <person name="Tsai I.J."/>
        </authorList>
    </citation>
    <scope>NUCLEOTIDE SEQUENCE [LARGE SCALE GENOMIC DNA]</scope>
    <source>
        <strain evidence="14 15">FFPRI411160</strain>
    </source>
</reference>
<dbReference type="Gene3D" id="3.40.50.150">
    <property type="entry name" value="Vaccinia Virus protein VP39"/>
    <property type="match status" value="1"/>
</dbReference>
<evidence type="ECO:0000256" key="8">
    <source>
        <dbReference type="ARBA" id="ARBA00022842"/>
    </source>
</evidence>
<sequence>MDHNAGVEPLISRSLSSDTNGSDTTVIENRVTFFPSLQDSRRSWMLDIVRREEVKTLVDIGCGEGSLIRCVCNSPVYLPPPESIRLSNDYQSLSLPPKDDDQLEVHLSHVAGLDVYKPDLQRCEEFIKPRIGQSDWSQGPTPNDWDFPRWEDLEVKLWHGSLSTVNEEFVGADCITASEVIEHLDDSVLSTFGPVILGEYGPRLLLLTTPNHDFNARFSPPNQTNPRGILDPTRRTDRTFRHYDHKFEWTTTEFYSWCVGMAQTYEYDVEVGGVGRAQQEDPWGRPNSEFGFATQIALFRRKDTYKRVPTSGTNAGDAHNLCAFYHHQAHPKAGNPESFDTIRNLVLNRMSSFYEAEGYKVWDLWVTNPIAVACGGLLSALILTITLSEDLELDRDSGINVRDWQVKFRGEKHEEAIRASEAARLRSQEEYGQESAYQSSIPDLDFPEADFSKPSSPPYEQDVANENYNWTSWSCSQDQEKAQVQDATHWGSFGGLRDWTEWDIPGRWVTEEDLMNL</sequence>
<dbReference type="PANTHER" id="PTHR21404:SF3">
    <property type="entry name" value="SMALL RNA 2'-O-METHYLTRANSFERASE"/>
    <property type="match status" value="1"/>
</dbReference>
<evidence type="ECO:0000256" key="4">
    <source>
        <dbReference type="ARBA" id="ARBA00022603"/>
    </source>
</evidence>
<dbReference type="GO" id="GO:0001510">
    <property type="term" value="P:RNA methylation"/>
    <property type="evidence" value="ECO:0007669"/>
    <property type="project" value="InterPro"/>
</dbReference>
<dbReference type="SUPFAM" id="SSF53335">
    <property type="entry name" value="S-adenosyl-L-methionine-dependent methyltransferases"/>
    <property type="match status" value="1"/>
</dbReference>
<keyword evidence="6" id="KW-0949">S-adenosyl-L-methionine</keyword>
<dbReference type="Proteomes" id="UP000217199">
    <property type="component" value="Unassembled WGS sequence"/>
</dbReference>
<dbReference type="GO" id="GO:0030422">
    <property type="term" value="P:siRNA processing"/>
    <property type="evidence" value="ECO:0007669"/>
    <property type="project" value="TreeGrafter"/>
</dbReference>
<comment type="catalytic activity">
    <reaction evidence="12">
        <text>small RNA 3'-end nucleotide + S-adenosyl-L-methionine = small RNA 3'-end 2'-O-methylnucleotide + S-adenosyl-L-homocysteine + H(+)</text>
        <dbReference type="Rhea" id="RHEA:37887"/>
        <dbReference type="Rhea" id="RHEA-COMP:10415"/>
        <dbReference type="Rhea" id="RHEA-COMP:10416"/>
        <dbReference type="ChEBI" id="CHEBI:15378"/>
        <dbReference type="ChEBI" id="CHEBI:57856"/>
        <dbReference type="ChEBI" id="CHEBI:59789"/>
        <dbReference type="ChEBI" id="CHEBI:74896"/>
        <dbReference type="ChEBI" id="CHEBI:74898"/>
        <dbReference type="EC" id="2.1.1.386"/>
    </reaction>
</comment>
<evidence type="ECO:0000256" key="12">
    <source>
        <dbReference type="ARBA" id="ARBA00048418"/>
    </source>
</evidence>
<dbReference type="InterPro" id="IPR029063">
    <property type="entry name" value="SAM-dependent_MTases_sf"/>
</dbReference>
<gene>
    <name evidence="14" type="ORF">PNOK_0787100</name>
</gene>
<evidence type="ECO:0000256" key="7">
    <source>
        <dbReference type="ARBA" id="ARBA00022723"/>
    </source>
</evidence>
<evidence type="ECO:0000256" key="11">
    <source>
        <dbReference type="ARBA" id="ARBA00035025"/>
    </source>
</evidence>
<accession>A0A286U9I2</accession>
<keyword evidence="5" id="KW-0808">Transferase</keyword>
<dbReference type="GO" id="GO:0005737">
    <property type="term" value="C:cytoplasm"/>
    <property type="evidence" value="ECO:0007669"/>
    <property type="project" value="TreeGrafter"/>
</dbReference>
<evidence type="ECO:0000256" key="2">
    <source>
        <dbReference type="ARBA" id="ARBA00009026"/>
    </source>
</evidence>
<keyword evidence="9" id="KW-0694">RNA-binding</keyword>
<dbReference type="GO" id="GO:0005634">
    <property type="term" value="C:nucleus"/>
    <property type="evidence" value="ECO:0007669"/>
    <property type="project" value="TreeGrafter"/>
</dbReference>
<dbReference type="STRING" id="2282107.A0A286U9I2"/>
<dbReference type="GO" id="GO:0090486">
    <property type="term" value="F:small RNA 2'-O-methyltransferase activity"/>
    <property type="evidence" value="ECO:0007669"/>
    <property type="project" value="UniProtKB-EC"/>
</dbReference>
<keyword evidence="15" id="KW-1185">Reference proteome</keyword>
<comment type="caution">
    <text evidence="14">The sequence shown here is derived from an EMBL/GenBank/DDBJ whole genome shotgun (WGS) entry which is preliminary data.</text>
</comment>
<evidence type="ECO:0000256" key="3">
    <source>
        <dbReference type="ARBA" id="ARBA00021330"/>
    </source>
</evidence>
<evidence type="ECO:0000313" key="15">
    <source>
        <dbReference type="Proteomes" id="UP000217199"/>
    </source>
</evidence>
<evidence type="ECO:0000256" key="1">
    <source>
        <dbReference type="ARBA" id="ARBA00001946"/>
    </source>
</evidence>
<dbReference type="InParanoid" id="A0A286U9I2"/>
<evidence type="ECO:0000313" key="14">
    <source>
        <dbReference type="EMBL" id="PAV16251.1"/>
    </source>
</evidence>
<feature type="region of interest" description="Disordered" evidence="13">
    <location>
        <begin position="1"/>
        <end position="22"/>
    </location>
</feature>
<evidence type="ECO:0000256" key="13">
    <source>
        <dbReference type="SAM" id="MobiDB-lite"/>
    </source>
</evidence>
<protein>
    <recommendedName>
        <fullName evidence="3">Small RNA 2'-O-methyltransferase</fullName>
        <ecNumber evidence="11">2.1.1.386</ecNumber>
    </recommendedName>
</protein>
<dbReference type="AlphaFoldDB" id="A0A286U9I2"/>
<keyword evidence="4 14" id="KW-0489">Methyltransferase</keyword>
<evidence type="ECO:0000256" key="5">
    <source>
        <dbReference type="ARBA" id="ARBA00022679"/>
    </source>
</evidence>
<proteinExistence type="inferred from homology"/>
<dbReference type="OrthoDB" id="2154311at2759"/>
<dbReference type="GO" id="GO:0046872">
    <property type="term" value="F:metal ion binding"/>
    <property type="evidence" value="ECO:0007669"/>
    <property type="project" value="UniProtKB-KW"/>
</dbReference>
<organism evidence="14 15">
    <name type="scientific">Pyrrhoderma noxium</name>
    <dbReference type="NCBI Taxonomy" id="2282107"/>
    <lineage>
        <taxon>Eukaryota</taxon>
        <taxon>Fungi</taxon>
        <taxon>Dikarya</taxon>
        <taxon>Basidiomycota</taxon>
        <taxon>Agaricomycotina</taxon>
        <taxon>Agaricomycetes</taxon>
        <taxon>Hymenochaetales</taxon>
        <taxon>Hymenochaetaceae</taxon>
        <taxon>Pyrrhoderma</taxon>
    </lineage>
</organism>
<keyword evidence="10" id="KW-0943">RNA-mediated gene silencing</keyword>
<dbReference type="EC" id="2.1.1.386" evidence="11"/>
<evidence type="ECO:0000256" key="10">
    <source>
        <dbReference type="ARBA" id="ARBA00023158"/>
    </source>
</evidence>
<dbReference type="InterPro" id="IPR026610">
    <property type="entry name" value="Hen1"/>
</dbReference>
<keyword evidence="7" id="KW-0479">Metal-binding</keyword>
<name>A0A286U9I2_9AGAM</name>
<comment type="cofactor">
    <cofactor evidence="1">
        <name>Mg(2+)</name>
        <dbReference type="ChEBI" id="CHEBI:18420"/>
    </cofactor>
</comment>
<evidence type="ECO:0000256" key="9">
    <source>
        <dbReference type="ARBA" id="ARBA00022884"/>
    </source>
</evidence>
<dbReference type="EMBL" id="NBII01000008">
    <property type="protein sequence ID" value="PAV16251.1"/>
    <property type="molecule type" value="Genomic_DNA"/>
</dbReference>
<keyword evidence="8" id="KW-0460">Magnesium</keyword>
<feature type="compositionally biased region" description="Polar residues" evidence="13">
    <location>
        <begin position="13"/>
        <end position="22"/>
    </location>
</feature>
<evidence type="ECO:0000256" key="6">
    <source>
        <dbReference type="ARBA" id="ARBA00022691"/>
    </source>
</evidence>
<comment type="similarity">
    <text evidence="2">Belongs to the methyltransferase superfamily. HEN1 family.</text>
</comment>
<dbReference type="GO" id="GO:0003723">
    <property type="term" value="F:RNA binding"/>
    <property type="evidence" value="ECO:0007669"/>
    <property type="project" value="UniProtKB-KW"/>
</dbReference>
<dbReference type="FunCoup" id="A0A286U9I2">
    <property type="interactions" value="147"/>
</dbReference>
<dbReference type="PANTHER" id="PTHR21404">
    <property type="entry name" value="HEN1"/>
    <property type="match status" value="1"/>
</dbReference>